<evidence type="ECO:0000313" key="1">
    <source>
        <dbReference type="EMBL" id="GAN55483.1"/>
    </source>
</evidence>
<dbReference type="AlphaFoldDB" id="A0A0D6MQD0"/>
<dbReference type="EMBL" id="BALE01000048">
    <property type="protein sequence ID" value="GAN55483.1"/>
    <property type="molecule type" value="Genomic_DNA"/>
</dbReference>
<reference evidence="1 2" key="1">
    <citation type="submission" date="2012-10" db="EMBL/GenBank/DDBJ databases">
        <title>Genome sequencing of Tanticharoenia sakaeratensis NBRC 103193.</title>
        <authorList>
            <person name="Azuma Y."/>
            <person name="Hadano H."/>
            <person name="Hirakawa H."/>
            <person name="Matsushita K."/>
        </authorList>
    </citation>
    <scope>NUCLEOTIDE SEQUENCE [LARGE SCALE GENOMIC DNA]</scope>
    <source>
        <strain evidence="1 2">NBRC 103193</strain>
    </source>
</reference>
<name>A0A0D6MQD0_9PROT</name>
<comment type="caution">
    <text evidence="1">The sequence shown here is derived from an EMBL/GenBank/DDBJ whole genome shotgun (WGS) entry which is preliminary data.</text>
</comment>
<proteinExistence type="predicted"/>
<dbReference type="InterPro" id="IPR021109">
    <property type="entry name" value="Peptidase_aspartic_dom_sf"/>
</dbReference>
<evidence type="ECO:0000313" key="2">
    <source>
        <dbReference type="Proteomes" id="UP000032679"/>
    </source>
</evidence>
<sequence>MPAAAATSDETLVPTDYEAGHFIAVPKTSRGVPLRLMVDTGGGGGNGMFLLTADAVRRAGLVPRSCADGAPAVSVVPASMFDVTSGLPVSMHAGACHAPAMVLSDKLGLAGDGLLGAGYLSTFEAWHFDYPAHRLSVEPPQWMPPEVPFIPLGFPRDAAGKRNAPYPSVSMTVDAQQIAMLLDTGATAMPTLAGEGVAHTPQVHGEGTTSYITTSIMNEWHRRHPDWRIVPDGDGLFHTRLIEVPKVTFGPYTVGPVWFTERPDRNFGTSGMGEWMDREIHGAIGANILSHFDMVVDYGRSRLVLLHGPV</sequence>
<dbReference type="Proteomes" id="UP000032679">
    <property type="component" value="Unassembled WGS sequence"/>
</dbReference>
<organism evidence="1 2">
    <name type="scientific">Tanticharoenia sakaeratensis NBRC 103193</name>
    <dbReference type="NCBI Taxonomy" id="1231623"/>
    <lineage>
        <taxon>Bacteria</taxon>
        <taxon>Pseudomonadati</taxon>
        <taxon>Pseudomonadota</taxon>
        <taxon>Alphaproteobacteria</taxon>
        <taxon>Acetobacterales</taxon>
        <taxon>Acetobacteraceae</taxon>
        <taxon>Tanticharoenia</taxon>
    </lineage>
</organism>
<dbReference type="STRING" id="1231623.Tasa_048_108"/>
<keyword evidence="2" id="KW-1185">Reference proteome</keyword>
<gene>
    <name evidence="1" type="ORF">Tasa_048_108</name>
</gene>
<protein>
    <recommendedName>
        <fullName evidence="3">Peptidase A2 domain-containing protein</fullName>
    </recommendedName>
</protein>
<dbReference type="Gene3D" id="2.40.70.10">
    <property type="entry name" value="Acid Proteases"/>
    <property type="match status" value="1"/>
</dbReference>
<evidence type="ECO:0008006" key="3">
    <source>
        <dbReference type="Google" id="ProtNLM"/>
    </source>
</evidence>
<accession>A0A0D6MQD0</accession>